<keyword evidence="1" id="KW-0812">Transmembrane</keyword>
<evidence type="ECO:0000256" key="1">
    <source>
        <dbReference type="SAM" id="Phobius"/>
    </source>
</evidence>
<evidence type="ECO:0000313" key="4">
    <source>
        <dbReference type="Proteomes" id="UP000481153"/>
    </source>
</evidence>
<reference evidence="3 4" key="1">
    <citation type="submission" date="2019-07" db="EMBL/GenBank/DDBJ databases">
        <title>Genomics analysis of Aphanomyces spp. identifies a new class of oomycete effector associated with host adaptation.</title>
        <authorList>
            <person name="Gaulin E."/>
        </authorList>
    </citation>
    <scope>NUCLEOTIDE SEQUENCE [LARGE SCALE GENOMIC DNA]</scope>
    <source>
        <strain evidence="3 4">ATCC 201684</strain>
    </source>
</reference>
<dbReference type="GO" id="GO:0033925">
    <property type="term" value="F:mannosyl-glycoprotein endo-beta-N-acetylglucosaminidase activity"/>
    <property type="evidence" value="ECO:0007669"/>
    <property type="project" value="UniProtKB-EC"/>
</dbReference>
<comment type="caution">
    <text evidence="3">The sequence shown here is derived from an EMBL/GenBank/DDBJ whole genome shotgun (WGS) entry which is preliminary data.</text>
</comment>
<dbReference type="InterPro" id="IPR005201">
    <property type="entry name" value="TIM_ENGase"/>
</dbReference>
<dbReference type="PANTHER" id="PTHR13246">
    <property type="entry name" value="ENDO BETA N-ACETYLGLUCOSAMINIDASE"/>
    <property type="match status" value="1"/>
</dbReference>
<name>A0A6G0WHN4_9STRA</name>
<evidence type="ECO:0000313" key="3">
    <source>
        <dbReference type="EMBL" id="KAF0726697.1"/>
    </source>
</evidence>
<dbReference type="VEuPathDB" id="FungiDB:AeMF1_012018"/>
<evidence type="ECO:0000259" key="2">
    <source>
        <dbReference type="Pfam" id="PF03644"/>
    </source>
</evidence>
<dbReference type="PANTHER" id="PTHR13246:SF1">
    <property type="entry name" value="CYTOSOLIC ENDO-BETA-N-ACETYLGLUCOSAMINIDASE"/>
    <property type="match status" value="1"/>
</dbReference>
<feature type="domain" description="Cytosolic endo-beta-N-acetylglucosaminidase TIM barrel" evidence="2">
    <location>
        <begin position="244"/>
        <end position="315"/>
    </location>
</feature>
<dbReference type="GO" id="GO:0005829">
    <property type="term" value="C:cytosol"/>
    <property type="evidence" value="ECO:0007669"/>
    <property type="project" value="UniProtKB-SubCell"/>
</dbReference>
<proteinExistence type="predicted"/>
<keyword evidence="1" id="KW-0472">Membrane</keyword>
<dbReference type="EMBL" id="VJMJ01000210">
    <property type="protein sequence ID" value="KAF0726697.1"/>
    <property type="molecule type" value="Genomic_DNA"/>
</dbReference>
<keyword evidence="4" id="KW-1185">Reference proteome</keyword>
<keyword evidence="1" id="KW-1133">Transmembrane helix</keyword>
<sequence length="742" mass="80850">MDQVPPQQDELVQVQAFSRSHVAISGAVCILAGVLTLVYYAKSRPRLSSPAESPTKPAVSPMAKYETFISSILAQEPLVLIALTNEDDTPLVKLCRRNQVQVHNVSFAKIAGRAMLTSTLLERFPGIASTAVEALFFHGELVGDTESVLEMARTGVLSERLGLSVALEEEEQLKVLQWTPPTNDIVASAPASRLPDSLSALLAWTPHDSAAVPLAVRPRATNTCRSQLLVYISCETPSLPVLPWAIIDTIVFHAADLLSLPQAGWIDAAHRNGVRVLASLTWSSIESSTAADWQQLAKQLHRIQGSVGFDGWHVDCPLRDASILAPLMHKESFVLFATDCVDEKEALGSLLQHFHGLVVKTPLERGTINLLARAAGANHWQLYFRPSGDDDDAPTSARLFRFTEVSVWISHTALEDPFWARNWRDLTPVHDSFGGVDTLYTSFNIGSGSTSSCGGQVVRSEPWVDATQVDMLPLLGSVNSTIRASFDTSFAFHGGSSLRLEGMLGPKERATLELFKVQMQFEPLKPIRVAYTCRSDHDPTTFGVVLTLATKQELVLRAATAGSTTPLSSTHLSPLVGRAKNGHVYGATAQVDHGHGWVTRVYHLGGAVWDGKVIRAIGVFGINLQAQESTPWSMHLGQLVVCRLADLPPHPPSLKDIRLEESCSRLAWTVNSSRSVVQYTHVFQEQTDGSKTWLGRTNTTTWPLLAPEEATPSTKIFVLAPVDWSGAVGDIHRVRVVVADGL</sequence>
<dbReference type="Gene3D" id="3.20.20.80">
    <property type="entry name" value="Glycosidases"/>
    <property type="match status" value="1"/>
</dbReference>
<gene>
    <name evidence="3" type="ORF">Ae201684_015096</name>
</gene>
<dbReference type="Proteomes" id="UP000481153">
    <property type="component" value="Unassembled WGS sequence"/>
</dbReference>
<dbReference type="InterPro" id="IPR032979">
    <property type="entry name" value="ENGase"/>
</dbReference>
<organism evidence="3 4">
    <name type="scientific">Aphanomyces euteiches</name>
    <dbReference type="NCBI Taxonomy" id="100861"/>
    <lineage>
        <taxon>Eukaryota</taxon>
        <taxon>Sar</taxon>
        <taxon>Stramenopiles</taxon>
        <taxon>Oomycota</taxon>
        <taxon>Saprolegniomycetes</taxon>
        <taxon>Saprolegniales</taxon>
        <taxon>Verrucalvaceae</taxon>
        <taxon>Aphanomyces</taxon>
    </lineage>
</organism>
<feature type="transmembrane region" description="Helical" evidence="1">
    <location>
        <begin position="20"/>
        <end position="41"/>
    </location>
</feature>
<dbReference type="Gene3D" id="2.60.120.260">
    <property type="entry name" value="Galactose-binding domain-like"/>
    <property type="match status" value="1"/>
</dbReference>
<accession>A0A6G0WHN4</accession>
<dbReference type="AlphaFoldDB" id="A0A6G0WHN4"/>
<dbReference type="Pfam" id="PF03644">
    <property type="entry name" value="Glyco_hydro_85"/>
    <property type="match status" value="1"/>
</dbReference>
<protein>
    <recommendedName>
        <fullName evidence="2">Cytosolic endo-beta-N-acetylglucosaminidase TIM barrel domain-containing protein</fullName>
    </recommendedName>
</protein>